<sequence length="72" mass="7478">MNNIGMTITPMSVPTSIPPIALIPIDWLPIAPAPCAVAKGKSPKIKANEVIKIGRNFATAPSMAALTIVIPC</sequence>
<evidence type="ECO:0000313" key="1">
    <source>
        <dbReference type="EMBL" id="MPN40347.1"/>
    </source>
</evidence>
<reference evidence="1" key="1">
    <citation type="submission" date="2019-08" db="EMBL/GenBank/DDBJ databases">
        <authorList>
            <person name="Kucharzyk K."/>
            <person name="Murdoch R.W."/>
            <person name="Higgins S."/>
            <person name="Loffler F."/>
        </authorList>
    </citation>
    <scope>NUCLEOTIDE SEQUENCE</scope>
</reference>
<accession>A0A645HN14</accession>
<dbReference type="EMBL" id="VSSQ01096704">
    <property type="protein sequence ID" value="MPN40347.1"/>
    <property type="molecule type" value="Genomic_DNA"/>
</dbReference>
<dbReference type="AlphaFoldDB" id="A0A645HN14"/>
<gene>
    <name evidence="1" type="ORF">SDC9_187883</name>
</gene>
<comment type="caution">
    <text evidence="1">The sequence shown here is derived from an EMBL/GenBank/DDBJ whole genome shotgun (WGS) entry which is preliminary data.</text>
</comment>
<protein>
    <submittedName>
        <fullName evidence="1">Uncharacterized protein</fullName>
    </submittedName>
</protein>
<proteinExistence type="predicted"/>
<name>A0A645HN14_9ZZZZ</name>
<organism evidence="1">
    <name type="scientific">bioreactor metagenome</name>
    <dbReference type="NCBI Taxonomy" id="1076179"/>
    <lineage>
        <taxon>unclassified sequences</taxon>
        <taxon>metagenomes</taxon>
        <taxon>ecological metagenomes</taxon>
    </lineage>
</organism>